<dbReference type="GO" id="GO:0009166">
    <property type="term" value="P:nucleotide catabolic process"/>
    <property type="evidence" value="ECO:0007669"/>
    <property type="project" value="InterPro"/>
</dbReference>
<dbReference type="Gene3D" id="3.60.21.10">
    <property type="match status" value="1"/>
</dbReference>
<dbReference type="OrthoDB" id="9801679at2"/>
<reference evidence="5 6" key="1">
    <citation type="submission" date="2017-02" db="EMBL/GenBank/DDBJ databases">
        <authorList>
            <person name="Peterson S.W."/>
        </authorList>
    </citation>
    <scope>NUCLEOTIDE SEQUENCE [LARGE SCALE GENOMIC DNA]</scope>
    <source>
        <strain evidence="5 6">ATCC 700028</strain>
    </source>
</reference>
<proteinExistence type="inferred from homology"/>
<evidence type="ECO:0000256" key="1">
    <source>
        <dbReference type="ARBA" id="ARBA00022729"/>
    </source>
</evidence>
<evidence type="ECO:0000256" key="2">
    <source>
        <dbReference type="RuleBase" id="RU362119"/>
    </source>
</evidence>
<dbReference type="PANTHER" id="PTHR11575">
    <property type="entry name" value="5'-NUCLEOTIDASE-RELATED"/>
    <property type="match status" value="1"/>
</dbReference>
<dbReference type="InterPro" id="IPR006179">
    <property type="entry name" value="5_nucleotidase/apyrase"/>
</dbReference>
<dbReference type="SUPFAM" id="SSF55816">
    <property type="entry name" value="5'-nucleotidase (syn. UDP-sugar hydrolase), C-terminal domain"/>
    <property type="match status" value="1"/>
</dbReference>
<organism evidence="5 6">
    <name type="scientific">Cetobacterium ceti</name>
    <dbReference type="NCBI Taxonomy" id="180163"/>
    <lineage>
        <taxon>Bacteria</taxon>
        <taxon>Fusobacteriati</taxon>
        <taxon>Fusobacteriota</taxon>
        <taxon>Fusobacteriia</taxon>
        <taxon>Fusobacteriales</taxon>
        <taxon>Fusobacteriaceae</taxon>
        <taxon>Cetobacterium</taxon>
    </lineage>
</organism>
<dbReference type="RefSeq" id="WP_078693301.1">
    <property type="nucleotide sequence ID" value="NZ_FUWX01000006.1"/>
</dbReference>
<accession>A0A1T4LA16</accession>
<dbReference type="EMBL" id="FUWX01000006">
    <property type="protein sequence ID" value="SJZ51443.1"/>
    <property type="molecule type" value="Genomic_DNA"/>
</dbReference>
<evidence type="ECO:0000313" key="6">
    <source>
        <dbReference type="Proteomes" id="UP000191153"/>
    </source>
</evidence>
<keyword evidence="6" id="KW-1185">Reference proteome</keyword>
<name>A0A1T4LA16_9FUSO</name>
<dbReference type="GO" id="GO:0000166">
    <property type="term" value="F:nucleotide binding"/>
    <property type="evidence" value="ECO:0007669"/>
    <property type="project" value="UniProtKB-KW"/>
</dbReference>
<dbReference type="Pfam" id="PF02872">
    <property type="entry name" value="5_nucleotid_C"/>
    <property type="match status" value="1"/>
</dbReference>
<gene>
    <name evidence="5" type="ORF">SAMN02745174_00762</name>
</gene>
<evidence type="ECO:0000313" key="5">
    <source>
        <dbReference type="EMBL" id="SJZ51443.1"/>
    </source>
</evidence>
<protein>
    <submittedName>
        <fullName evidence="5">2',3'-cyclic-nucleotide 2'-phosphodiesterase / 3'-nucleotidase</fullName>
    </submittedName>
</protein>
<dbReference type="SUPFAM" id="SSF56300">
    <property type="entry name" value="Metallo-dependent phosphatases"/>
    <property type="match status" value="1"/>
</dbReference>
<dbReference type="STRING" id="180163.SAMN02745174_00762"/>
<dbReference type="Pfam" id="PF00149">
    <property type="entry name" value="Metallophos"/>
    <property type="match status" value="1"/>
</dbReference>
<feature type="domain" description="5'-Nucleotidase C-terminal" evidence="4">
    <location>
        <begin position="338"/>
        <end position="470"/>
    </location>
</feature>
<evidence type="ECO:0000259" key="4">
    <source>
        <dbReference type="Pfam" id="PF02872"/>
    </source>
</evidence>
<feature type="domain" description="Calcineurin-like phosphoesterase" evidence="3">
    <location>
        <begin position="33"/>
        <end position="251"/>
    </location>
</feature>
<dbReference type="PRINTS" id="PR01607">
    <property type="entry name" value="APYRASEFAMLY"/>
</dbReference>
<keyword evidence="2" id="KW-0378">Hydrolase</keyword>
<dbReference type="Gene3D" id="3.90.780.10">
    <property type="entry name" value="5'-Nucleotidase, C-terminal domain"/>
    <property type="match status" value="1"/>
</dbReference>
<comment type="similarity">
    <text evidence="2">Belongs to the 5'-nucleotidase family.</text>
</comment>
<keyword evidence="1" id="KW-0732">Signal</keyword>
<dbReference type="PANTHER" id="PTHR11575:SF24">
    <property type="entry name" value="5'-NUCLEOTIDASE"/>
    <property type="match status" value="1"/>
</dbReference>
<dbReference type="InterPro" id="IPR004843">
    <property type="entry name" value="Calcineurin-like_PHP"/>
</dbReference>
<evidence type="ECO:0000259" key="3">
    <source>
        <dbReference type="Pfam" id="PF00149"/>
    </source>
</evidence>
<dbReference type="InterPro" id="IPR029052">
    <property type="entry name" value="Metallo-depent_PP-like"/>
</dbReference>
<dbReference type="AlphaFoldDB" id="A0A1T4LA16"/>
<sequence length="519" mass="57047">MKKLIKLTQYALLLFLMVTTLFAKVTKIDIISFNDFHGNVAEDTREKGKNIGMAKMVGYVNEVKKGNPNVIVVSGGDNYQGTAISNLTFGAPVNRMMKAMKVTASAVGNHEFDWGSERIGKWAKEGNFDYLAANIYDKKTGKPVAWAKPYKIVKIDGVKVGIIGLATEQTKYQTKAEFVKNIEFKPANEAAQYWVNYLNAGKDKMGKPDIIIAITHIPSAQDENKVISGDELNKLTKVKGIAGIITGHSHRTVSGTMNGIPVIQAYKYGRALGRLHIVMEDGKIIEVKPSVDMVSNNKSDIIPDKGTEAALDKQTKELAGVLGVKVGKLNEDLTHDRGGSLTKLGYWATDAMRKATNAQIGLTNGGGLRRTLYKGDITMGDMYEIMPFDNQLVVVKVTGKQLRELIDHGIGADYMTDGQFAGLKVTYDPSKPYEHRITSIALENGTPINDKEIYTIATNDFIVGGGDRYNFKGAVEVKDLFIPIRDVLVDRIKEEKVVKVPNIDDVLKVDKEAEVKKAA</sequence>
<dbReference type="GO" id="GO:0016787">
    <property type="term" value="F:hydrolase activity"/>
    <property type="evidence" value="ECO:0007669"/>
    <property type="project" value="UniProtKB-KW"/>
</dbReference>
<dbReference type="InterPro" id="IPR036907">
    <property type="entry name" value="5'-Nucleotdase_C_sf"/>
</dbReference>
<keyword evidence="2" id="KW-0547">Nucleotide-binding</keyword>
<dbReference type="Proteomes" id="UP000191153">
    <property type="component" value="Unassembled WGS sequence"/>
</dbReference>
<dbReference type="InterPro" id="IPR008334">
    <property type="entry name" value="5'-Nucleotdase_C"/>
</dbReference>
<dbReference type="CDD" id="cd00845">
    <property type="entry name" value="MPP_UshA_N_like"/>
    <property type="match status" value="1"/>
</dbReference>